<evidence type="ECO:0000313" key="4">
    <source>
        <dbReference type="Proteomes" id="UP000664940"/>
    </source>
</evidence>
<dbReference type="AlphaFoldDB" id="A0A834AVM2"/>
<dbReference type="Pfam" id="PF02493">
    <property type="entry name" value="MORN"/>
    <property type="match status" value="5"/>
</dbReference>
<accession>A0A834AVM2</accession>
<dbReference type="GO" id="GO:0007286">
    <property type="term" value="P:spermatid development"/>
    <property type="evidence" value="ECO:0007669"/>
    <property type="project" value="TreeGrafter"/>
</dbReference>
<dbReference type="EMBL" id="JABVXQ010000003">
    <property type="protein sequence ID" value="KAF6121527.1"/>
    <property type="molecule type" value="Genomic_DNA"/>
</dbReference>
<dbReference type="GO" id="GO:0031514">
    <property type="term" value="C:motile cilium"/>
    <property type="evidence" value="ECO:0007669"/>
    <property type="project" value="TreeGrafter"/>
</dbReference>
<dbReference type="FunFam" id="2.20.110.10:FF:000002">
    <property type="entry name" value="Phosphatidylinositol 4-phosphate 5-kinase 8"/>
    <property type="match status" value="1"/>
</dbReference>
<dbReference type="GO" id="GO:0005634">
    <property type="term" value="C:nucleus"/>
    <property type="evidence" value="ECO:0007669"/>
    <property type="project" value="TreeGrafter"/>
</dbReference>
<evidence type="ECO:0000256" key="2">
    <source>
        <dbReference type="SAM" id="MobiDB-lite"/>
    </source>
</evidence>
<proteinExistence type="predicted"/>
<evidence type="ECO:0000313" key="3">
    <source>
        <dbReference type="EMBL" id="KAF6121527.1"/>
    </source>
</evidence>
<name>A0A834AVM2_9CHIR</name>
<feature type="region of interest" description="Disordered" evidence="2">
    <location>
        <begin position="1"/>
        <end position="40"/>
    </location>
</feature>
<gene>
    <name evidence="3" type="ORF">HJG60_016697</name>
</gene>
<feature type="compositionally biased region" description="Basic and acidic residues" evidence="2">
    <location>
        <begin position="21"/>
        <end position="31"/>
    </location>
</feature>
<organism evidence="3 4">
    <name type="scientific">Phyllostomus discolor</name>
    <name type="common">pale spear-nosed bat</name>
    <dbReference type="NCBI Taxonomy" id="89673"/>
    <lineage>
        <taxon>Eukaryota</taxon>
        <taxon>Metazoa</taxon>
        <taxon>Chordata</taxon>
        <taxon>Craniata</taxon>
        <taxon>Vertebrata</taxon>
        <taxon>Euteleostomi</taxon>
        <taxon>Mammalia</taxon>
        <taxon>Eutheria</taxon>
        <taxon>Laurasiatheria</taxon>
        <taxon>Chiroptera</taxon>
        <taxon>Yangochiroptera</taxon>
        <taxon>Phyllostomidae</taxon>
        <taxon>Phyllostominae</taxon>
        <taxon>Phyllostomus</taxon>
    </lineage>
</organism>
<protein>
    <submittedName>
        <fullName evidence="3">Radial spoke head component 1</fullName>
    </submittedName>
</protein>
<dbReference type="SMART" id="SM00698">
    <property type="entry name" value="MORN"/>
    <property type="match status" value="5"/>
</dbReference>
<dbReference type="InterPro" id="IPR003409">
    <property type="entry name" value="MORN"/>
</dbReference>
<dbReference type="SUPFAM" id="SSF82185">
    <property type="entry name" value="Histone H3 K4-specific methyltransferase SET7/9 N-terminal domain"/>
    <property type="match status" value="1"/>
</dbReference>
<comment type="caution">
    <text evidence="3">The sequence shown here is derived from an EMBL/GenBank/DDBJ whole genome shotgun (WGS) entry which is preliminary data.</text>
</comment>
<keyword evidence="1" id="KW-0677">Repeat</keyword>
<dbReference type="PANTHER" id="PTHR43215">
    <property type="entry name" value="RADIAL SPOKE HEAD 1 HOMOLOG"/>
    <property type="match status" value="1"/>
</dbReference>
<feature type="compositionally biased region" description="Acidic residues" evidence="2">
    <location>
        <begin position="1"/>
        <end position="20"/>
    </location>
</feature>
<dbReference type="PANTHER" id="PTHR43215:SF14">
    <property type="entry name" value="RADIAL SPOKE HEAD 1 HOMOLOG"/>
    <property type="match status" value="1"/>
</dbReference>
<dbReference type="Proteomes" id="UP000664940">
    <property type="component" value="Unassembled WGS sequence"/>
</dbReference>
<dbReference type="Gene3D" id="2.20.110.10">
    <property type="entry name" value="Histone H3 K4-specific methyltransferase SET7/9 N-terminal domain"/>
    <property type="match status" value="2"/>
</dbReference>
<dbReference type="GO" id="GO:0035082">
    <property type="term" value="P:axoneme assembly"/>
    <property type="evidence" value="ECO:0007669"/>
    <property type="project" value="TreeGrafter"/>
</dbReference>
<reference evidence="3 4" key="1">
    <citation type="journal article" date="2020" name="Nature">
        <title>Six reference-quality genomes reveal evolution of bat adaptations.</title>
        <authorList>
            <person name="Jebb D."/>
            <person name="Huang Z."/>
            <person name="Pippel M."/>
            <person name="Hughes G.M."/>
            <person name="Lavrichenko K."/>
            <person name="Devanna P."/>
            <person name="Winkler S."/>
            <person name="Jermiin L.S."/>
            <person name="Skirmuntt E.C."/>
            <person name="Katzourakis A."/>
            <person name="Burkitt-Gray L."/>
            <person name="Ray D.A."/>
            <person name="Sullivan K.A.M."/>
            <person name="Roscito J.G."/>
            <person name="Kirilenko B.M."/>
            <person name="Davalos L.M."/>
            <person name="Corthals A.P."/>
            <person name="Power M.L."/>
            <person name="Jones G."/>
            <person name="Ransome R.D."/>
            <person name="Dechmann D.K.N."/>
            <person name="Locatelli A.G."/>
            <person name="Puechmaille S.J."/>
            <person name="Fedrigo O."/>
            <person name="Jarvis E.D."/>
            <person name="Hiller M."/>
            <person name="Vernes S.C."/>
            <person name="Myers E.W."/>
            <person name="Teeling E.C."/>
        </authorList>
    </citation>
    <scope>NUCLEOTIDE SEQUENCE [LARGE SCALE GENOMIC DNA]</scope>
    <source>
        <strain evidence="3">Bat1K_MPI-CBG_1</strain>
    </source>
</reference>
<sequence>MSDLGSEELEEEGENDLGEYEGERNEAGERHGHGRARLPNGDVYEGGYEHGKRHGQGTYKFKNGARYVGEYFKNKKHGQGTFIYPDGSKYEGEWVDDLRHGHGIYYYVNNDTYTGDWFAHQRCGSLECCGLVHAMRLSRCPTKKRNHDKSPRTSSARPFKPFVALRRGCWTMHCGAGAHSWGRACGSSTLGPRGRERQRGFWGLSLSSQGCCPFRTRPSRPEGRCLLCSR</sequence>
<evidence type="ECO:0000256" key="1">
    <source>
        <dbReference type="ARBA" id="ARBA00022737"/>
    </source>
</evidence>